<dbReference type="PANTHER" id="PTHR12592">
    <property type="entry name" value="ATP-DEPENDENT (S)-NAD(P)H-HYDRATE DEHYDRATASE FAMILY MEMBER"/>
    <property type="match status" value="1"/>
</dbReference>
<dbReference type="SUPFAM" id="SSF64153">
    <property type="entry name" value="YjeF N-terminal domain-like"/>
    <property type="match status" value="1"/>
</dbReference>
<dbReference type="Pfam" id="PF01256">
    <property type="entry name" value="Carb_kinase"/>
    <property type="match status" value="1"/>
</dbReference>
<dbReference type="NCBIfam" id="TIGR00196">
    <property type="entry name" value="yjeF_cterm"/>
    <property type="match status" value="1"/>
</dbReference>
<dbReference type="Proteomes" id="UP001548189">
    <property type="component" value="Unassembled WGS sequence"/>
</dbReference>
<dbReference type="PROSITE" id="PS01050">
    <property type="entry name" value="YJEF_C_2"/>
    <property type="match status" value="1"/>
</dbReference>
<dbReference type="InterPro" id="IPR004443">
    <property type="entry name" value="YjeF_N_dom"/>
</dbReference>
<dbReference type="PROSITE" id="PS51385">
    <property type="entry name" value="YJEF_N"/>
    <property type="match status" value="1"/>
</dbReference>
<comment type="caution">
    <text evidence="1">The sequence shown here is derived from an EMBL/GenBank/DDBJ whole genome shotgun (WGS) entry which is preliminary data.</text>
</comment>
<dbReference type="InterPro" id="IPR017953">
    <property type="entry name" value="Carbohydrate_kinase_pred_CS"/>
</dbReference>
<keyword evidence="2" id="KW-1185">Reference proteome</keyword>
<dbReference type="HAMAP" id="MF_01965">
    <property type="entry name" value="NADHX_dehydratase"/>
    <property type="match status" value="1"/>
</dbReference>
<dbReference type="SUPFAM" id="SSF53613">
    <property type="entry name" value="Ribokinase-like"/>
    <property type="match status" value="1"/>
</dbReference>
<dbReference type="Pfam" id="PF03853">
    <property type="entry name" value="YjeF_N"/>
    <property type="match status" value="1"/>
</dbReference>
<dbReference type="PROSITE" id="PS51383">
    <property type="entry name" value="YJEF_C_3"/>
    <property type="match status" value="1"/>
</dbReference>
<proteinExistence type="inferred from homology"/>
<dbReference type="NCBIfam" id="TIGR00197">
    <property type="entry name" value="yjeF_nterm"/>
    <property type="match status" value="1"/>
</dbReference>
<dbReference type="Gene3D" id="3.40.50.10260">
    <property type="entry name" value="YjeF N-terminal domain"/>
    <property type="match status" value="1"/>
</dbReference>
<dbReference type="InterPro" id="IPR029056">
    <property type="entry name" value="Ribokinase-like"/>
</dbReference>
<dbReference type="InterPro" id="IPR000631">
    <property type="entry name" value="CARKD"/>
</dbReference>
<dbReference type="CDD" id="cd01171">
    <property type="entry name" value="YXKO-related"/>
    <property type="match status" value="1"/>
</dbReference>
<evidence type="ECO:0000313" key="1">
    <source>
        <dbReference type="EMBL" id="MET1256630.1"/>
    </source>
</evidence>
<gene>
    <name evidence="1" type="ORF">ABVT43_15930</name>
</gene>
<protein>
    <submittedName>
        <fullName evidence="1">NAD(P)H-hydrate dehydratase</fullName>
    </submittedName>
</protein>
<dbReference type="EMBL" id="JBEVCJ010000024">
    <property type="protein sequence ID" value="MET1256630.1"/>
    <property type="molecule type" value="Genomic_DNA"/>
</dbReference>
<sequence length="546" mass="58174">MNKSNWPNPFNKSYYVAADCHLYSAEQIKLVESNYANIDPQGTYPLMERAGLSAFESILTTWPDAKNWLIVVGKGNNGGDGLIVARLALDLVLAKGIKVTLLNLNSTAQFKNDAYLAWLALEQSPLYTYLNLITELPEDLSAFDLLVDAMLGTGLQGAVREPYAQIIDKINQATMPVLAIDIPSGLQADTGVSGNPSIIADKTVTYIAPKKGLYTGDAADFRGEVVLADLQIGESSWQGITSQITAKDYAAICSRLYRREHTSHKGHFGYCRVIGGANGMIGAALLAANAAARVGSGLTSAWVEAGAEVIVSRVPEIMAKNVHLSAVDNLANQVTAKVPLELPTSGQAEDADERSSALISALVIGPGLGQSLWGRTWLRRILGLSHSDYLNIAKVFDADALNILAREPTFDNHRILTPHPGEAARLLDMTTQEIHQDRYAASAMIAQRYGGVCVLKGAGTIISDAFGRQTVCPVGNPGMASGGMGDVLSGIIGGLLAQQYALFDAAVMGVCIHGEAADYAAGTEQKYRGLLASDLIDYLPPLVNPC</sequence>
<dbReference type="PIRSF" id="PIRSF017184">
    <property type="entry name" value="Nnr"/>
    <property type="match status" value="1"/>
</dbReference>
<dbReference type="HAMAP" id="MF_01966">
    <property type="entry name" value="NADHX_epimerase"/>
    <property type="match status" value="1"/>
</dbReference>
<accession>A0ABV2BXI8</accession>
<dbReference type="Gene3D" id="3.40.1190.20">
    <property type="match status" value="1"/>
</dbReference>
<dbReference type="PANTHER" id="PTHR12592:SF0">
    <property type="entry name" value="ATP-DEPENDENT (S)-NAD(P)H-HYDRATE DEHYDRATASE"/>
    <property type="match status" value="1"/>
</dbReference>
<dbReference type="InterPro" id="IPR030677">
    <property type="entry name" value="Nnr"/>
</dbReference>
<dbReference type="InterPro" id="IPR036652">
    <property type="entry name" value="YjeF_N_dom_sf"/>
</dbReference>
<name>A0ABV2BXI8_9GAMM</name>
<reference evidence="1 2" key="1">
    <citation type="submission" date="2024-06" db="EMBL/GenBank/DDBJ databases">
        <authorList>
            <person name="Li F."/>
        </authorList>
    </citation>
    <scope>NUCLEOTIDE SEQUENCE [LARGE SCALE GENOMIC DNA]</scope>
    <source>
        <strain evidence="1 2">GXAS 311</strain>
    </source>
</reference>
<evidence type="ECO:0000313" key="2">
    <source>
        <dbReference type="Proteomes" id="UP001548189"/>
    </source>
</evidence>
<organism evidence="1 2">
    <name type="scientific">Aliikangiella maris</name>
    <dbReference type="NCBI Taxonomy" id="3162458"/>
    <lineage>
        <taxon>Bacteria</taxon>
        <taxon>Pseudomonadati</taxon>
        <taxon>Pseudomonadota</taxon>
        <taxon>Gammaproteobacteria</taxon>
        <taxon>Oceanospirillales</taxon>
        <taxon>Pleioneaceae</taxon>
        <taxon>Aliikangiella</taxon>
    </lineage>
</organism>